<feature type="transmembrane region" description="Helical" evidence="2">
    <location>
        <begin position="20"/>
        <end position="43"/>
    </location>
</feature>
<evidence type="ECO:0000256" key="2">
    <source>
        <dbReference type="SAM" id="Phobius"/>
    </source>
</evidence>
<comment type="caution">
    <text evidence="3">The sequence shown here is derived from an EMBL/GenBank/DDBJ whole genome shotgun (WGS) entry which is preliminary data.</text>
</comment>
<keyword evidence="4" id="KW-1185">Reference proteome</keyword>
<keyword evidence="2" id="KW-1133">Transmembrane helix</keyword>
<protein>
    <submittedName>
        <fullName evidence="3">Uncharacterized protein</fullName>
    </submittedName>
</protein>
<feature type="region of interest" description="Disordered" evidence="1">
    <location>
        <begin position="53"/>
        <end position="84"/>
    </location>
</feature>
<evidence type="ECO:0000313" key="4">
    <source>
        <dbReference type="Proteomes" id="UP000436181"/>
    </source>
</evidence>
<gene>
    <name evidence="3" type="ORF">F8377_06655</name>
</gene>
<dbReference type="RefSeq" id="WP_151844445.1">
    <property type="nucleotide sequence ID" value="NZ_WBZJ01000002.1"/>
</dbReference>
<dbReference type="EMBL" id="WBZJ01000002">
    <property type="protein sequence ID" value="KAB3520911.1"/>
    <property type="molecule type" value="Genomic_DNA"/>
</dbReference>
<proteinExistence type="predicted"/>
<name>A0ABQ6VDM5_9CORY</name>
<reference evidence="3 4" key="1">
    <citation type="submission" date="2019-10" db="EMBL/GenBank/DDBJ databases">
        <title>Corynebacterium sp novel species isolated from the respiratory tract of Marmot.</title>
        <authorList>
            <person name="Zhang G."/>
        </authorList>
    </citation>
    <scope>NUCLEOTIDE SEQUENCE [LARGE SCALE GENOMIC DNA]</scope>
    <source>
        <strain evidence="3 4">336</strain>
    </source>
</reference>
<keyword evidence="2" id="KW-0812">Transmembrane</keyword>
<dbReference type="Proteomes" id="UP000436181">
    <property type="component" value="Unassembled WGS sequence"/>
</dbReference>
<evidence type="ECO:0000313" key="3">
    <source>
        <dbReference type="EMBL" id="KAB3520911.1"/>
    </source>
</evidence>
<keyword evidence="2" id="KW-0472">Membrane</keyword>
<organism evidence="3 4">
    <name type="scientific">Corynebacterium zhongnanshanii</name>
    <dbReference type="NCBI Taxonomy" id="2768834"/>
    <lineage>
        <taxon>Bacteria</taxon>
        <taxon>Bacillati</taxon>
        <taxon>Actinomycetota</taxon>
        <taxon>Actinomycetes</taxon>
        <taxon>Mycobacteriales</taxon>
        <taxon>Corynebacteriaceae</taxon>
        <taxon>Corynebacterium</taxon>
    </lineage>
</organism>
<sequence length="84" mass="9112">METFFNWLINAPVWIQTPLVLAVMLPLCTGVAVVLCRVARLVLPVDEDERRYVEAGSGTKSASGEELVSAGESVSRKEGHPDEA</sequence>
<evidence type="ECO:0000256" key="1">
    <source>
        <dbReference type="SAM" id="MobiDB-lite"/>
    </source>
</evidence>
<feature type="compositionally biased region" description="Basic and acidic residues" evidence="1">
    <location>
        <begin position="74"/>
        <end position="84"/>
    </location>
</feature>
<accession>A0ABQ6VDM5</accession>